<dbReference type="AlphaFoldDB" id="A0ABD3GBI2"/>
<keyword evidence="2" id="KW-0732">Signal</keyword>
<organism evidence="3 4">
    <name type="scientific">Riccia sorocarpa</name>
    <dbReference type="NCBI Taxonomy" id="122646"/>
    <lineage>
        <taxon>Eukaryota</taxon>
        <taxon>Viridiplantae</taxon>
        <taxon>Streptophyta</taxon>
        <taxon>Embryophyta</taxon>
        <taxon>Marchantiophyta</taxon>
        <taxon>Marchantiopsida</taxon>
        <taxon>Marchantiidae</taxon>
        <taxon>Marchantiales</taxon>
        <taxon>Ricciaceae</taxon>
        <taxon>Riccia</taxon>
    </lineage>
</organism>
<name>A0ABD3GBI2_9MARC</name>
<comment type="caution">
    <text evidence="3">The sequence shown here is derived from an EMBL/GenBank/DDBJ whole genome shotgun (WGS) entry which is preliminary data.</text>
</comment>
<evidence type="ECO:0000313" key="4">
    <source>
        <dbReference type="Proteomes" id="UP001633002"/>
    </source>
</evidence>
<evidence type="ECO:0000256" key="1">
    <source>
        <dbReference type="SAM" id="MobiDB-lite"/>
    </source>
</evidence>
<sequence>MENHLVVSLILVWTFCLQRSYSAESALQFKLSSGEEISCVPMYEQPSLKWVDHESNTYVKTHVIPEEIEIRPAEEVFKSEVGSCPEGMISILRNQRPMRRIRGISPQGVDSIHGSYGHKSTVTSTNTSEADPANELNLSSSSPHEVCVRALSEV</sequence>
<gene>
    <name evidence="3" type="ORF">R1sor_026480</name>
</gene>
<proteinExistence type="predicted"/>
<accession>A0ABD3GBI2</accession>
<reference evidence="3 4" key="1">
    <citation type="submission" date="2024-09" db="EMBL/GenBank/DDBJ databases">
        <title>Chromosome-scale assembly of Riccia sorocarpa.</title>
        <authorList>
            <person name="Paukszto L."/>
        </authorList>
    </citation>
    <scope>NUCLEOTIDE SEQUENCE [LARGE SCALE GENOMIC DNA]</scope>
    <source>
        <strain evidence="3">LP-2024</strain>
        <tissue evidence="3">Aerial parts of the thallus</tissue>
    </source>
</reference>
<feature type="chain" id="PRO_5044839859" evidence="2">
    <location>
        <begin position="23"/>
        <end position="154"/>
    </location>
</feature>
<dbReference type="Proteomes" id="UP001633002">
    <property type="component" value="Unassembled WGS sequence"/>
</dbReference>
<dbReference type="EMBL" id="JBJQOH010000008">
    <property type="protein sequence ID" value="KAL3676532.1"/>
    <property type="molecule type" value="Genomic_DNA"/>
</dbReference>
<evidence type="ECO:0000256" key="2">
    <source>
        <dbReference type="SAM" id="SignalP"/>
    </source>
</evidence>
<feature type="signal peptide" evidence="2">
    <location>
        <begin position="1"/>
        <end position="22"/>
    </location>
</feature>
<feature type="region of interest" description="Disordered" evidence="1">
    <location>
        <begin position="112"/>
        <end position="142"/>
    </location>
</feature>
<feature type="compositionally biased region" description="Polar residues" evidence="1">
    <location>
        <begin position="118"/>
        <end position="129"/>
    </location>
</feature>
<keyword evidence="4" id="KW-1185">Reference proteome</keyword>
<protein>
    <submittedName>
        <fullName evidence="3">Uncharacterized protein</fullName>
    </submittedName>
</protein>
<evidence type="ECO:0000313" key="3">
    <source>
        <dbReference type="EMBL" id="KAL3676532.1"/>
    </source>
</evidence>